<protein>
    <submittedName>
        <fullName evidence="1">Uncharacterized protein</fullName>
    </submittedName>
</protein>
<organism evidence="1 2">
    <name type="scientific">Endozoicomonas numazuensis</name>
    <dbReference type="NCBI Taxonomy" id="1137799"/>
    <lineage>
        <taxon>Bacteria</taxon>
        <taxon>Pseudomonadati</taxon>
        <taxon>Pseudomonadota</taxon>
        <taxon>Gammaproteobacteria</taxon>
        <taxon>Oceanospirillales</taxon>
        <taxon>Endozoicomonadaceae</taxon>
        <taxon>Endozoicomonas</taxon>
    </lineage>
</organism>
<proteinExistence type="predicted"/>
<reference evidence="1 2" key="1">
    <citation type="submission" date="2014-06" db="EMBL/GenBank/DDBJ databases">
        <title>Whole Genome Sequences of Three Symbiotic Endozoicomonas Bacteria.</title>
        <authorList>
            <person name="Neave M.J."/>
            <person name="Apprill A."/>
            <person name="Voolstra C.R."/>
        </authorList>
    </citation>
    <scope>NUCLEOTIDE SEQUENCE [LARGE SCALE GENOMIC DNA]</scope>
    <source>
        <strain evidence="1 2">DSM 25634</strain>
    </source>
</reference>
<dbReference type="STRING" id="1137799.GZ78_26660"/>
<dbReference type="RefSeq" id="WP_034842302.1">
    <property type="nucleotide sequence ID" value="NZ_JOKH01000009.1"/>
</dbReference>
<dbReference type="Proteomes" id="UP000028073">
    <property type="component" value="Unassembled WGS sequence"/>
</dbReference>
<evidence type="ECO:0000313" key="2">
    <source>
        <dbReference type="Proteomes" id="UP000028073"/>
    </source>
</evidence>
<dbReference type="OrthoDB" id="129424at135619"/>
<comment type="caution">
    <text evidence="1">The sequence shown here is derived from an EMBL/GenBank/DDBJ whole genome shotgun (WGS) entry which is preliminary data.</text>
</comment>
<evidence type="ECO:0000313" key="1">
    <source>
        <dbReference type="EMBL" id="KEQ13133.1"/>
    </source>
</evidence>
<keyword evidence="2" id="KW-1185">Reference proteome</keyword>
<dbReference type="AlphaFoldDB" id="A0A081N3W0"/>
<sequence length="260" mass="29684">MAARYIWILSLLSLFFSSAVSGSKLLKKRPEVGIAIVAEHQQLHTLFFTHQHLLKVGQCFKHPASESDWRKEYALSCSETVSKIAKAWTFLISQLELLVTHNKRPLLSVTLVDSLFKQLTGYDRKDPQFHPIATTGNLLPVKDVAVIQDHKKLYQWLTEIAPNLSPEPYAFVCLEREIVSIMPASEIEKSVDDVAARQRSLHIMMRKLKITLKISAADDGMVSPEEDLFNKHLAVKLAERLEENPLLNTCQYRDEYPDFL</sequence>
<gene>
    <name evidence="1" type="ORF">GZ78_26660</name>
</gene>
<name>A0A081N3W0_9GAMM</name>
<dbReference type="EMBL" id="JOKH01000009">
    <property type="protein sequence ID" value="KEQ13133.1"/>
    <property type="molecule type" value="Genomic_DNA"/>
</dbReference>
<accession>A0A081N3W0</accession>